<sequence length="70" mass="8137">MALLSILVVFEYTSAPFFVSELLLQATSEITTSELSSILVIVNNNHLFLNFWVCERNIWITFQYLFGFEI</sequence>
<protein>
    <submittedName>
        <fullName evidence="1">Uncharacterized protein</fullName>
    </submittedName>
</protein>
<gene>
    <name evidence="1" type="ORF">CJJ23_04285</name>
</gene>
<accession>A0A269THY0</accession>
<evidence type="ECO:0000313" key="1">
    <source>
        <dbReference type="EMBL" id="PAK20997.1"/>
    </source>
</evidence>
<dbReference type="AlphaFoldDB" id="A0A269THY0"/>
<comment type="caution">
    <text evidence="1">The sequence shown here is derived from an EMBL/GenBank/DDBJ whole genome shotgun (WGS) entry which is preliminary data.</text>
</comment>
<dbReference type="EMBL" id="NQNY01000016">
    <property type="protein sequence ID" value="PAK20997.1"/>
    <property type="molecule type" value="Genomic_DNA"/>
</dbReference>
<reference evidence="2" key="1">
    <citation type="submission" date="2017-08" db="EMBL/GenBank/DDBJ databases">
        <authorList>
            <person name="Alvarez-Ponce D."/>
            <person name="Weitzman C.L."/>
            <person name="Tillett R.L."/>
            <person name="Sandmeier F.C."/>
            <person name="Tracy C.R."/>
        </authorList>
    </citation>
    <scope>NUCLEOTIDE SEQUENCE [LARGE SCALE GENOMIC DNA]</scope>
    <source>
        <strain evidence="2">723</strain>
    </source>
</reference>
<dbReference type="RefSeq" id="WP_095335114.1">
    <property type="nucleotide sequence ID" value="NZ_NQNY01000016.1"/>
</dbReference>
<organism evidence="1 2">
    <name type="scientific">Mycoplasmopsis agassizii</name>
    <dbReference type="NCBI Taxonomy" id="33922"/>
    <lineage>
        <taxon>Bacteria</taxon>
        <taxon>Bacillati</taxon>
        <taxon>Mycoplasmatota</taxon>
        <taxon>Mycoplasmoidales</taxon>
        <taxon>Metamycoplasmataceae</taxon>
        <taxon>Mycoplasmopsis</taxon>
    </lineage>
</organism>
<proteinExistence type="predicted"/>
<name>A0A269THY0_9BACT</name>
<evidence type="ECO:0000313" key="2">
    <source>
        <dbReference type="Proteomes" id="UP000216943"/>
    </source>
</evidence>
<dbReference type="Proteomes" id="UP000216943">
    <property type="component" value="Unassembled WGS sequence"/>
</dbReference>